<protein>
    <submittedName>
        <fullName evidence="1">Unannotated protein</fullName>
    </submittedName>
</protein>
<dbReference type="PROSITE" id="PS51257">
    <property type="entry name" value="PROKAR_LIPOPROTEIN"/>
    <property type="match status" value="1"/>
</dbReference>
<organism evidence="1">
    <name type="scientific">freshwater metagenome</name>
    <dbReference type="NCBI Taxonomy" id="449393"/>
    <lineage>
        <taxon>unclassified sequences</taxon>
        <taxon>metagenomes</taxon>
        <taxon>ecological metagenomes</taxon>
    </lineage>
</organism>
<dbReference type="AlphaFoldDB" id="A0A6J7XUI0"/>
<proteinExistence type="predicted"/>
<sequence>MFKKKTISTISVIALVALVSLTGCSKKTPGLNDTPAPTETVETQAPEVALDFGSPLDLGNGIKVTVSTPEAFTPGAYASNYVKGQVANRFAIDISNGGTAEFDVTQFVITSSTDGTSCVDVLDGDNAIMGAPTDPLAAGTDVTFNYAIACSAKVGAPLKISVSVGDTLIALNGTLK</sequence>
<name>A0A6J7XUI0_9ZZZZ</name>
<evidence type="ECO:0000313" key="1">
    <source>
        <dbReference type="EMBL" id="CAB5241312.1"/>
    </source>
</evidence>
<dbReference type="EMBL" id="CAFBSG010000042">
    <property type="protein sequence ID" value="CAB5241312.1"/>
    <property type="molecule type" value="Genomic_DNA"/>
</dbReference>
<gene>
    <name evidence="1" type="ORF">UFOPK3554_01359</name>
</gene>
<reference evidence="1" key="1">
    <citation type="submission" date="2020-05" db="EMBL/GenBank/DDBJ databases">
        <authorList>
            <person name="Chiriac C."/>
            <person name="Salcher M."/>
            <person name="Ghai R."/>
            <person name="Kavagutti S V."/>
        </authorList>
    </citation>
    <scope>NUCLEOTIDE SEQUENCE</scope>
</reference>
<accession>A0A6J7XUI0</accession>